<dbReference type="Pfam" id="PF13715">
    <property type="entry name" value="CarbopepD_reg_2"/>
    <property type="match status" value="1"/>
</dbReference>
<sequence length="539" mass="60134">MKSIILVIVILFASLSFSQSKSFEISGTLLSEEDAVPLESATVYLQRVTDSSLVTYGLTNKEGKFTLEGKLARKKVNLFISYVGYQTYFREVNIDKKIMDLGTINLQISSDALDAIIIKSTAPITIKKDTLEFNVKSFKTKKDANVEDLLKQLPGVEIDEEGNIKVNGKEVNKILVNGKPFFGDDPTITTRNLTKDIVEKIQVLDTKTKDQAFTGATADGENKTVNLVIKEENNKGDFGRLAAGKGTDNHYEFAGMYNHFDNDQRVSVLAGGNDINSPGFSFGEIRKMFGGGNSVRFNGNGSFSIDGRSFGGGQGITESQNYGANYADEYGEGKEIAANYFYSGSSSENRSKRDRENILSDSRYFTSSNSSSFSDNASHSANVEFDVKVDSTLLINFEPSFSYTKSKNYYNEDESSTNDSNALINESTSNSNVENIGKNFSSDLDITKKIGSNGAFIKFSFDNDIRTRELDDYLVSKTNIYGDSPEEINRNQYTEGENKVNNFRSNFTYRLPLVGKTFFFEFKYGYTRNKQQDRRSTFD</sequence>
<dbReference type="EMBL" id="FOMI01000004">
    <property type="protein sequence ID" value="SFD13234.1"/>
    <property type="molecule type" value="Genomic_DNA"/>
</dbReference>
<dbReference type="AlphaFoldDB" id="A0A1I1PTH3"/>
<protein>
    <submittedName>
        <fullName evidence="1">CarboxypepD_reg-like domain-containing protein</fullName>
    </submittedName>
</protein>
<dbReference type="STRING" id="870482.SAMN04487987_104229"/>
<evidence type="ECO:0000313" key="1">
    <source>
        <dbReference type="EMBL" id="SFD13234.1"/>
    </source>
</evidence>
<keyword evidence="2" id="KW-1185">Reference proteome</keyword>
<proteinExistence type="predicted"/>
<dbReference type="InterPro" id="IPR008969">
    <property type="entry name" value="CarboxyPept-like_regulatory"/>
</dbReference>
<gene>
    <name evidence="1" type="ORF">SAMN04487987_104229</name>
</gene>
<accession>A0A1I1PTH3</accession>
<dbReference type="SUPFAM" id="SSF56935">
    <property type="entry name" value="Porins"/>
    <property type="match status" value="1"/>
</dbReference>
<dbReference type="RefSeq" id="WP_349267202.1">
    <property type="nucleotide sequence ID" value="NZ_FOMI01000004.1"/>
</dbReference>
<dbReference type="SUPFAM" id="SSF49464">
    <property type="entry name" value="Carboxypeptidase regulatory domain-like"/>
    <property type="match status" value="1"/>
</dbReference>
<dbReference type="Proteomes" id="UP000199439">
    <property type="component" value="Unassembled WGS sequence"/>
</dbReference>
<organism evidence="1 2">
    <name type="scientific">Algibacter pectinivorans</name>
    <dbReference type="NCBI Taxonomy" id="870482"/>
    <lineage>
        <taxon>Bacteria</taxon>
        <taxon>Pseudomonadati</taxon>
        <taxon>Bacteroidota</taxon>
        <taxon>Flavobacteriia</taxon>
        <taxon>Flavobacteriales</taxon>
        <taxon>Flavobacteriaceae</taxon>
        <taxon>Algibacter</taxon>
    </lineage>
</organism>
<name>A0A1I1PTH3_9FLAO</name>
<evidence type="ECO:0000313" key="2">
    <source>
        <dbReference type="Proteomes" id="UP000199439"/>
    </source>
</evidence>
<reference evidence="2" key="1">
    <citation type="submission" date="2016-10" db="EMBL/GenBank/DDBJ databases">
        <authorList>
            <person name="Varghese N."/>
            <person name="Submissions S."/>
        </authorList>
    </citation>
    <scope>NUCLEOTIDE SEQUENCE [LARGE SCALE GENOMIC DNA]</scope>
    <source>
        <strain evidence="2">DSM 25730</strain>
    </source>
</reference>